<dbReference type="EMBL" id="CBXI010000044">
    <property type="protein sequence ID" value="CDL92806.1"/>
    <property type="molecule type" value="Genomic_DNA"/>
</dbReference>
<keyword evidence="1" id="KW-1133">Transmembrane helix</keyword>
<keyword evidence="1" id="KW-0472">Membrane</keyword>
<accession>W6N8B9</accession>
<dbReference type="OrthoDB" id="9789229at2"/>
<feature type="transmembrane region" description="Helical" evidence="1">
    <location>
        <begin position="38"/>
        <end position="58"/>
    </location>
</feature>
<dbReference type="InterPro" id="IPR010540">
    <property type="entry name" value="CmpB_TMEM229"/>
</dbReference>
<keyword evidence="3" id="KW-1185">Reference proteome</keyword>
<feature type="transmembrane region" description="Helical" evidence="1">
    <location>
        <begin position="6"/>
        <end position="26"/>
    </location>
</feature>
<keyword evidence="1" id="KW-0812">Transmembrane</keyword>
<feature type="transmembrane region" description="Helical" evidence="1">
    <location>
        <begin position="140"/>
        <end position="166"/>
    </location>
</feature>
<dbReference type="GeneID" id="29418881"/>
<sequence length="269" mass="31433">MENVNILYYFTIYGILGWCLEVAYAAVNTGTFVNRGFLNGPICPIYGIGAVLIIDFLTPFKNNLILLFVTSIFITSLLEYMTGFILEKIFNNKWWDYSKYPFNIKGYICLKFSLAWGIACVLVMRIIHPLVENFIEFIPQFIGAFFLLCTAVLFVIDSIATIDTVLKLNFRLKRIHEISDKIKQKSDTIGKNISDDTIELKRKYEYQSAEFRKKYDDFSEDIIELKETYKKLTDRRNPLHRRLIKAFPNIKSNKYFEALNELKRNAAKK</sequence>
<evidence type="ECO:0000313" key="2">
    <source>
        <dbReference type="EMBL" id="CDL92806.1"/>
    </source>
</evidence>
<evidence type="ECO:0000313" key="3">
    <source>
        <dbReference type="Proteomes" id="UP000019482"/>
    </source>
</evidence>
<dbReference type="AlphaFoldDB" id="W6N8B9"/>
<proteinExistence type="predicted"/>
<comment type="caution">
    <text evidence="2">The sequence shown here is derived from an EMBL/GenBank/DDBJ whole genome shotgun (WGS) entry which is preliminary data.</text>
</comment>
<evidence type="ECO:0000256" key="1">
    <source>
        <dbReference type="SAM" id="Phobius"/>
    </source>
</evidence>
<name>W6N8B9_CLOTY</name>
<dbReference type="RefSeq" id="WP_026142605.1">
    <property type="nucleotide sequence ID" value="NZ_CBXI010000044.1"/>
</dbReference>
<organism evidence="2 3">
    <name type="scientific">Clostridium tyrobutyricum DIVETGP</name>
    <dbReference type="NCBI Taxonomy" id="1408889"/>
    <lineage>
        <taxon>Bacteria</taxon>
        <taxon>Bacillati</taxon>
        <taxon>Bacillota</taxon>
        <taxon>Clostridia</taxon>
        <taxon>Eubacteriales</taxon>
        <taxon>Clostridiaceae</taxon>
        <taxon>Clostridium</taxon>
    </lineage>
</organism>
<dbReference type="Proteomes" id="UP000019482">
    <property type="component" value="Unassembled WGS sequence"/>
</dbReference>
<feature type="transmembrane region" description="Helical" evidence="1">
    <location>
        <begin position="64"/>
        <end position="86"/>
    </location>
</feature>
<protein>
    <submittedName>
        <fullName evidence="2">Membrane protein</fullName>
    </submittedName>
</protein>
<gene>
    <name evidence="2" type="ORF">CTDIVETGP_2876</name>
</gene>
<reference evidence="2 3" key="1">
    <citation type="journal article" date="2015" name="Genome Announc.">
        <title>Draft Genome Sequence of Clostridium tyrobutyricum Strain DIVETGP, Isolated from Cow's Milk for Grana Padano Production.</title>
        <authorList>
            <person name="Soggiu A."/>
            <person name="Piras C."/>
            <person name="Gaiarsa S."/>
            <person name="Sassera D."/>
            <person name="Roncada P."/>
            <person name="Bendixen E."/>
            <person name="Brasca M."/>
            <person name="Bonizzi L."/>
        </authorList>
    </citation>
    <scope>NUCLEOTIDE SEQUENCE [LARGE SCALE GENOMIC DNA]</scope>
    <source>
        <strain evidence="2 3">DIVETGP</strain>
    </source>
</reference>
<dbReference type="Pfam" id="PF06541">
    <property type="entry name" value="ABC_trans_CmpB"/>
    <property type="match status" value="1"/>
</dbReference>
<feature type="transmembrane region" description="Helical" evidence="1">
    <location>
        <begin position="107"/>
        <end position="128"/>
    </location>
</feature>